<evidence type="ECO:0000256" key="1">
    <source>
        <dbReference type="SAM" id="MobiDB-lite"/>
    </source>
</evidence>
<dbReference type="RefSeq" id="WP_373971885.1">
    <property type="nucleotide sequence ID" value="NZ_JBHDLJ010000006.1"/>
</dbReference>
<protein>
    <submittedName>
        <fullName evidence="2">Uncharacterized protein</fullName>
    </submittedName>
</protein>
<organism evidence="2 3">
    <name type="scientific">Arthrobacter halodurans</name>
    <dbReference type="NCBI Taxonomy" id="516699"/>
    <lineage>
        <taxon>Bacteria</taxon>
        <taxon>Bacillati</taxon>
        <taxon>Actinomycetota</taxon>
        <taxon>Actinomycetes</taxon>
        <taxon>Micrococcales</taxon>
        <taxon>Micrococcaceae</taxon>
        <taxon>Arthrobacter</taxon>
    </lineage>
</organism>
<evidence type="ECO:0000313" key="2">
    <source>
        <dbReference type="EMBL" id="MFB0834711.1"/>
    </source>
</evidence>
<evidence type="ECO:0000313" key="3">
    <source>
        <dbReference type="Proteomes" id="UP001575652"/>
    </source>
</evidence>
<keyword evidence="3" id="KW-1185">Reference proteome</keyword>
<dbReference type="EMBL" id="JBHDLJ010000006">
    <property type="protein sequence ID" value="MFB0834711.1"/>
    <property type="molecule type" value="Genomic_DNA"/>
</dbReference>
<gene>
    <name evidence="2" type="ORF">ACETWP_08935</name>
</gene>
<reference evidence="2 3" key="1">
    <citation type="submission" date="2024-09" db="EMBL/GenBank/DDBJ databases">
        <authorList>
            <person name="Salinas-Garcia M.A."/>
            <person name="Prieme A."/>
        </authorList>
    </citation>
    <scope>NUCLEOTIDE SEQUENCE [LARGE SCALE GENOMIC DNA]</scope>
    <source>
        <strain evidence="2 3">DSM 21081</strain>
    </source>
</reference>
<name>A0ABV4UN61_9MICC</name>
<sequence>MGADLHEPPHTVPDPAAPTLQPSLTAEPAELAARWPMLDLRPVRLNGLRGSPGEASTYTVSTYTVLDSRGLRVVGEILGRDDGRFTARATGGAPEGVFNTVAAALEALSQTTRAEYM</sequence>
<dbReference type="Proteomes" id="UP001575652">
    <property type="component" value="Unassembled WGS sequence"/>
</dbReference>
<feature type="region of interest" description="Disordered" evidence="1">
    <location>
        <begin position="1"/>
        <end position="22"/>
    </location>
</feature>
<proteinExistence type="predicted"/>
<comment type="caution">
    <text evidence="2">The sequence shown here is derived from an EMBL/GenBank/DDBJ whole genome shotgun (WGS) entry which is preliminary data.</text>
</comment>
<accession>A0ABV4UN61</accession>